<organism evidence="8 9">
    <name type="scientific">Leersia perrieri</name>
    <dbReference type="NCBI Taxonomy" id="77586"/>
    <lineage>
        <taxon>Eukaryota</taxon>
        <taxon>Viridiplantae</taxon>
        <taxon>Streptophyta</taxon>
        <taxon>Embryophyta</taxon>
        <taxon>Tracheophyta</taxon>
        <taxon>Spermatophyta</taxon>
        <taxon>Magnoliopsida</taxon>
        <taxon>Liliopsida</taxon>
        <taxon>Poales</taxon>
        <taxon>Poaceae</taxon>
        <taxon>BOP clade</taxon>
        <taxon>Oryzoideae</taxon>
        <taxon>Oryzeae</taxon>
        <taxon>Oryzinae</taxon>
        <taxon>Leersia</taxon>
    </lineage>
</organism>
<keyword evidence="4" id="KW-0804">Transcription</keyword>
<dbReference type="EnsemblPlants" id="LPERR12G04070.2">
    <property type="protein sequence ID" value="LPERR12G04070.2"/>
    <property type="gene ID" value="LPERR12G04070"/>
</dbReference>
<comment type="subcellular location">
    <subcellularLocation>
        <location evidence="1">Nucleus</location>
    </subcellularLocation>
</comment>
<keyword evidence="3" id="KW-0238">DNA-binding</keyword>
<dbReference type="HOGENOM" id="CLU_925469_0_0_1"/>
<dbReference type="Gramene" id="LPERR12G04070.2">
    <property type="protein sequence ID" value="LPERR12G04070.2"/>
    <property type="gene ID" value="LPERR12G04070"/>
</dbReference>
<keyword evidence="5" id="KW-0539">Nucleus</keyword>
<keyword evidence="2" id="KW-0805">Transcription regulation</keyword>
<name>A0A0D9XXD1_9ORYZ</name>
<keyword evidence="6" id="KW-0812">Transmembrane</keyword>
<dbReference type="Gene3D" id="2.40.330.10">
    <property type="entry name" value="DNA-binding pseudobarrel domain"/>
    <property type="match status" value="1"/>
</dbReference>
<evidence type="ECO:0000256" key="6">
    <source>
        <dbReference type="SAM" id="Phobius"/>
    </source>
</evidence>
<dbReference type="InterPro" id="IPR015300">
    <property type="entry name" value="DNA-bd_pseudobarrel_sf"/>
</dbReference>
<evidence type="ECO:0000256" key="1">
    <source>
        <dbReference type="ARBA" id="ARBA00004123"/>
    </source>
</evidence>
<dbReference type="Proteomes" id="UP000032180">
    <property type="component" value="Chromosome 12"/>
</dbReference>
<evidence type="ECO:0000256" key="3">
    <source>
        <dbReference type="ARBA" id="ARBA00023125"/>
    </source>
</evidence>
<evidence type="ECO:0000256" key="4">
    <source>
        <dbReference type="ARBA" id="ARBA00023163"/>
    </source>
</evidence>
<dbReference type="AlphaFoldDB" id="A0A0D9XXD1"/>
<sequence length="301" mass="34037">MESRLPHSLAQINRRCIRQIPIAAKSKSQHPQFRPIFSRTSSSRGDAYRWARLPGELGLDGMAQRREMSLLLGITAVTSPFLRTRLAPAEHTSLLPFCAHANEQRQWRLGGSCFFVLSVRLYPPFLSSDLFRHAQGHVLWVVNLVFFLGLLVAPHLFDDLPERFFLLAEKEASRLAAPLLPLCKFLPDDVVRPNNIARGHKLEVFCGPEPATTIPVKEVYFNKEFSSTQIESSLLNQQIIASFSATAGPSYIRIERSTDGRYNLRDGWKDFVADANIKKGDTCAFHMYKKNGKVKLMVLVL</sequence>
<accession>A0A0D9XXD1</accession>
<dbReference type="InterPro" id="IPR003340">
    <property type="entry name" value="B3_DNA-bd"/>
</dbReference>
<feature type="domain" description="TF-B3" evidence="7">
    <location>
        <begin position="252"/>
        <end position="301"/>
    </location>
</feature>
<dbReference type="GO" id="GO:0003677">
    <property type="term" value="F:DNA binding"/>
    <property type="evidence" value="ECO:0007669"/>
    <property type="project" value="UniProtKB-KW"/>
</dbReference>
<protein>
    <recommendedName>
        <fullName evidence="7">TF-B3 domain-containing protein</fullName>
    </recommendedName>
</protein>
<dbReference type="PROSITE" id="PS50863">
    <property type="entry name" value="B3"/>
    <property type="match status" value="1"/>
</dbReference>
<evidence type="ECO:0000256" key="2">
    <source>
        <dbReference type="ARBA" id="ARBA00023015"/>
    </source>
</evidence>
<evidence type="ECO:0000256" key="5">
    <source>
        <dbReference type="ARBA" id="ARBA00023242"/>
    </source>
</evidence>
<dbReference type="SUPFAM" id="SSF101936">
    <property type="entry name" value="DNA-binding pseudobarrel domain"/>
    <property type="match status" value="1"/>
</dbReference>
<keyword evidence="9" id="KW-1185">Reference proteome</keyword>
<keyword evidence="6" id="KW-0472">Membrane</keyword>
<evidence type="ECO:0000313" key="9">
    <source>
        <dbReference type="Proteomes" id="UP000032180"/>
    </source>
</evidence>
<keyword evidence="6" id="KW-1133">Transmembrane helix</keyword>
<reference evidence="8 9" key="1">
    <citation type="submission" date="2012-08" db="EMBL/GenBank/DDBJ databases">
        <title>Oryza genome evolution.</title>
        <authorList>
            <person name="Wing R.A."/>
        </authorList>
    </citation>
    <scope>NUCLEOTIDE SEQUENCE</scope>
</reference>
<proteinExistence type="predicted"/>
<dbReference type="STRING" id="77586.A0A0D9XXD1"/>
<reference evidence="8" key="3">
    <citation type="submission" date="2015-04" db="UniProtKB">
        <authorList>
            <consortium name="EnsemblPlants"/>
        </authorList>
    </citation>
    <scope>IDENTIFICATION</scope>
</reference>
<evidence type="ECO:0000259" key="7">
    <source>
        <dbReference type="PROSITE" id="PS50863"/>
    </source>
</evidence>
<reference evidence="9" key="2">
    <citation type="submission" date="2013-12" db="EMBL/GenBank/DDBJ databases">
        <authorList>
            <person name="Yu Y."/>
            <person name="Lee S."/>
            <person name="de Baynast K."/>
            <person name="Wissotski M."/>
            <person name="Liu L."/>
            <person name="Talag J."/>
            <person name="Goicoechea J."/>
            <person name="Angelova A."/>
            <person name="Jetty R."/>
            <person name="Kudrna D."/>
            <person name="Golser W."/>
            <person name="Rivera L."/>
            <person name="Zhang J."/>
            <person name="Wing R."/>
        </authorList>
    </citation>
    <scope>NUCLEOTIDE SEQUENCE</scope>
</reference>
<evidence type="ECO:0000313" key="8">
    <source>
        <dbReference type="EnsemblPlants" id="LPERR12G04070.2"/>
    </source>
</evidence>
<feature type="transmembrane region" description="Helical" evidence="6">
    <location>
        <begin position="138"/>
        <end position="157"/>
    </location>
</feature>
<dbReference type="GO" id="GO:0005634">
    <property type="term" value="C:nucleus"/>
    <property type="evidence" value="ECO:0007669"/>
    <property type="project" value="UniProtKB-SubCell"/>
</dbReference>